<sequence length="138" mass="14743">MKSFVKRAAVAAAAAAGIAGASVVGAAPAQAQPAPFDLAISGGVDCQWARPGQPWSDLWTMKRWMTVTNNGPGPAPNVTLQEFFGEQRFSPELKPGQSLTIETMWTGCWPASISGYTASSLIDPLYNNVGFWANIERR</sequence>
<evidence type="ECO:0000313" key="3">
    <source>
        <dbReference type="Proteomes" id="UP000471120"/>
    </source>
</evidence>
<dbReference type="Proteomes" id="UP000471120">
    <property type="component" value="Unassembled WGS sequence"/>
</dbReference>
<feature type="chain" id="PRO_5038977022" evidence="1">
    <location>
        <begin position="27"/>
        <end position="138"/>
    </location>
</feature>
<reference evidence="2 3" key="1">
    <citation type="submission" date="2018-07" db="EMBL/GenBank/DDBJ databases">
        <title>Genome sequence of Rhodococcus rhodnii ATCC 35071 from Rhodnius prolixus.</title>
        <authorList>
            <person name="Patel V."/>
            <person name="Vogel K.J."/>
        </authorList>
    </citation>
    <scope>NUCLEOTIDE SEQUENCE [LARGE SCALE GENOMIC DNA]</scope>
    <source>
        <strain evidence="2 3">ATCC 35071</strain>
    </source>
</reference>
<evidence type="ECO:0000313" key="2">
    <source>
        <dbReference type="EMBL" id="TXG91952.1"/>
    </source>
</evidence>
<dbReference type="EMBL" id="QRCM01000001">
    <property type="protein sequence ID" value="TXG91952.1"/>
    <property type="molecule type" value="Genomic_DNA"/>
</dbReference>
<proteinExistence type="predicted"/>
<name>A0A6P2CI07_9NOCA</name>
<dbReference type="RefSeq" id="WP_010837486.1">
    <property type="nucleotide sequence ID" value="NZ_QRCM01000001.1"/>
</dbReference>
<evidence type="ECO:0000256" key="1">
    <source>
        <dbReference type="SAM" id="SignalP"/>
    </source>
</evidence>
<gene>
    <name evidence="2" type="ORF">DW322_19420</name>
</gene>
<comment type="caution">
    <text evidence="2">The sequence shown here is derived from an EMBL/GenBank/DDBJ whole genome shotgun (WGS) entry which is preliminary data.</text>
</comment>
<organism evidence="2 3">
    <name type="scientific">Rhodococcus rhodnii</name>
    <dbReference type="NCBI Taxonomy" id="38312"/>
    <lineage>
        <taxon>Bacteria</taxon>
        <taxon>Bacillati</taxon>
        <taxon>Actinomycetota</taxon>
        <taxon>Actinomycetes</taxon>
        <taxon>Mycobacteriales</taxon>
        <taxon>Nocardiaceae</taxon>
        <taxon>Rhodococcus</taxon>
    </lineage>
</organism>
<feature type="signal peptide" evidence="1">
    <location>
        <begin position="1"/>
        <end position="26"/>
    </location>
</feature>
<accession>A0A6P2CI07</accession>
<dbReference type="AlphaFoldDB" id="A0A6P2CI07"/>
<keyword evidence="1" id="KW-0732">Signal</keyword>
<protein>
    <submittedName>
        <fullName evidence="2">Uncharacterized protein</fullName>
    </submittedName>
</protein>